<accession>A0ABN8B329</accession>
<feature type="transmembrane region" description="Helical" evidence="1">
    <location>
        <begin position="91"/>
        <end position="124"/>
    </location>
</feature>
<keyword evidence="1" id="KW-0472">Membrane</keyword>
<evidence type="ECO:0000313" key="2">
    <source>
        <dbReference type="EMBL" id="CAH0401764.1"/>
    </source>
</evidence>
<protein>
    <recommendedName>
        <fullName evidence="4">Transposase DDE domain-containing protein</fullName>
    </recommendedName>
</protein>
<evidence type="ECO:0008006" key="4">
    <source>
        <dbReference type="Google" id="ProtNLM"/>
    </source>
</evidence>
<evidence type="ECO:0000313" key="3">
    <source>
        <dbReference type="Proteomes" id="UP001153292"/>
    </source>
</evidence>
<keyword evidence="3" id="KW-1185">Reference proteome</keyword>
<evidence type="ECO:0000256" key="1">
    <source>
        <dbReference type="SAM" id="Phobius"/>
    </source>
</evidence>
<name>A0ABN8B329_CHISP</name>
<keyword evidence="1" id="KW-0812">Transmembrane</keyword>
<dbReference type="EMBL" id="OU963895">
    <property type="protein sequence ID" value="CAH0401764.1"/>
    <property type="molecule type" value="Genomic_DNA"/>
</dbReference>
<dbReference type="Proteomes" id="UP001153292">
    <property type="component" value="Chromosome 2"/>
</dbReference>
<reference evidence="2" key="1">
    <citation type="submission" date="2021-12" db="EMBL/GenBank/DDBJ databases">
        <authorList>
            <person name="King R."/>
        </authorList>
    </citation>
    <scope>NUCLEOTIDE SEQUENCE</scope>
</reference>
<gene>
    <name evidence="2" type="ORF">CHILSU_LOCUS5000</name>
</gene>
<keyword evidence="1" id="KW-1133">Transmembrane helix</keyword>
<sequence length="159" mass="18124">MPCKCSGYRLEKCRCKLVGPGFPVSPMDGRLMILTQKDSGYFKPARPAKRSFAVRAIEHFYEKCAGYNLRYCPFRGYAWTENSLGEALKELLVLTCFVLANLVVMAAIVTRITLHVSLVLAATIRWIKRSLVKKMSCNNETSLYLRYHRHDFSPPPLTT</sequence>
<organism evidence="2 3">
    <name type="scientific">Chilo suppressalis</name>
    <name type="common">Asiatic rice borer moth</name>
    <dbReference type="NCBI Taxonomy" id="168631"/>
    <lineage>
        <taxon>Eukaryota</taxon>
        <taxon>Metazoa</taxon>
        <taxon>Ecdysozoa</taxon>
        <taxon>Arthropoda</taxon>
        <taxon>Hexapoda</taxon>
        <taxon>Insecta</taxon>
        <taxon>Pterygota</taxon>
        <taxon>Neoptera</taxon>
        <taxon>Endopterygota</taxon>
        <taxon>Lepidoptera</taxon>
        <taxon>Glossata</taxon>
        <taxon>Ditrysia</taxon>
        <taxon>Pyraloidea</taxon>
        <taxon>Crambidae</taxon>
        <taxon>Crambinae</taxon>
        <taxon>Chilo</taxon>
    </lineage>
</organism>
<proteinExistence type="predicted"/>